<evidence type="ECO:0000256" key="1">
    <source>
        <dbReference type="SAM" id="MobiDB-lite"/>
    </source>
</evidence>
<feature type="domain" description="Shavenoid isoform B-like N-terminal" evidence="3">
    <location>
        <begin position="63"/>
        <end position="139"/>
    </location>
</feature>
<evidence type="ECO:0000313" key="4">
    <source>
        <dbReference type="EMBL" id="SSX21259.1"/>
    </source>
</evidence>
<feature type="region of interest" description="Disordered" evidence="1">
    <location>
        <begin position="909"/>
        <end position="928"/>
    </location>
</feature>
<feature type="region of interest" description="Disordered" evidence="1">
    <location>
        <begin position="998"/>
        <end position="1031"/>
    </location>
</feature>
<feature type="region of interest" description="Disordered" evidence="1">
    <location>
        <begin position="668"/>
        <end position="722"/>
    </location>
</feature>
<dbReference type="InterPro" id="IPR057507">
    <property type="entry name" value="Sha_B-like_N"/>
</dbReference>
<feature type="compositionally biased region" description="Low complexity" evidence="1">
    <location>
        <begin position="1008"/>
        <end position="1029"/>
    </location>
</feature>
<accession>A0A336LWW9</accession>
<dbReference type="EMBL" id="UFQT01000185">
    <property type="protein sequence ID" value="SSX21259.1"/>
    <property type="molecule type" value="Genomic_DNA"/>
</dbReference>
<feature type="transmembrane region" description="Helical" evidence="2">
    <location>
        <begin position="279"/>
        <end position="301"/>
    </location>
</feature>
<feature type="compositionally biased region" description="Basic and acidic residues" evidence="1">
    <location>
        <begin position="998"/>
        <end position="1007"/>
    </location>
</feature>
<evidence type="ECO:0000259" key="3">
    <source>
        <dbReference type="Pfam" id="PF23328"/>
    </source>
</evidence>
<keyword evidence="2" id="KW-0472">Membrane</keyword>
<feature type="compositionally biased region" description="Low complexity" evidence="1">
    <location>
        <begin position="1542"/>
        <end position="1555"/>
    </location>
</feature>
<feature type="region of interest" description="Disordered" evidence="1">
    <location>
        <begin position="1634"/>
        <end position="1658"/>
    </location>
</feature>
<feature type="region of interest" description="Disordered" evidence="1">
    <location>
        <begin position="1697"/>
        <end position="1717"/>
    </location>
</feature>
<protein>
    <submittedName>
        <fullName evidence="4">CSON004347 protein</fullName>
    </submittedName>
</protein>
<reference evidence="4" key="1">
    <citation type="submission" date="2018-07" db="EMBL/GenBank/DDBJ databases">
        <authorList>
            <person name="Quirk P.G."/>
            <person name="Krulwich T.A."/>
        </authorList>
    </citation>
    <scope>NUCLEOTIDE SEQUENCE</scope>
</reference>
<dbReference type="GO" id="GO:0005938">
    <property type="term" value="C:cell cortex"/>
    <property type="evidence" value="ECO:0007669"/>
    <property type="project" value="TreeGrafter"/>
</dbReference>
<feature type="compositionally biased region" description="Polar residues" evidence="1">
    <location>
        <begin position="1295"/>
        <end position="1319"/>
    </location>
</feature>
<name>A0A336LWW9_CULSO</name>
<sequence length="1751" mass="197910">MMFKHNRFKYPFFLNIIFNILLWPCFIMSAPKSPFSMLHKSEQSQDRNIVALRRVIADTSKVTNLTRQHNGDVFFSDDVNKCDTDTCVGLSSGTASLYLESSIKEIDMSIKPKEYECKCQCLPHIHTYREDQGICVDEIRGIKESVCEVIGSQYLTKNGWNELRNPSDTTVPFRLFRDEDSTFLQWLGESDLRFRMQGRLIIVHLACRDMDSFDLTGPEMQSVNERPSVVHSPNTFTPCVAFRIVGTPTKNANNIAEVLFASESQIDESHFMNLTTKEYIVIGISSLCLGLIYIASVFLYLHIKKKKALTNDGLQDRKDDYTYHQNDQVTFGAGISCGMFGGQTRSSLLNLSSMNGSQRRSSGNSIGGPLHTEEIGVIKSNPLLKHYPNLANTASDNSGFVSDNSNSNSEFDDDFSIEQDSNRQTSAMVHLARKLGDITSISSYSDNRGLKRNGNQDSLINSTQETECLPEEDVSITEDISHDDQVENMKALINGNSRRKLYFNPAYFEPHLLASPPPAAIEFLSKIREVISIAKYKMASKRFQPSLSEIPEEKAHKEIYQTTRQPPSRRESLISSRNGTQHKSICSGCSDCQSKSTDHYATNTSSCTNCGDKQKSIQKWLESVSTNHEIIQNEFSGNCMEGSENSIDKKSYVKKTANIETDKYDTIKPEIKPKPVNPQITKSISSKKSESSISNSDADTVKRVGSNNKIPNRTIRTPTNNFHNEDTLPKIISFCPKPNVTIPDEEELKFTKNENANSLYNKNDKNNIYSSFDKSEYFYNNPSSRTSSFRGSIKQVPSKEDVIYSIAKNKTKKGENEYAKKQENNLELYSRIDGGSEIYNNPVFDNNEINTALDNTMKHNKRCVYQKKNNVKQNSLPFDIINKMNQMPDMVYEAMASDYSRNMNQDSLKRISSPQLPTPDYTSHEEDNTYGTFKKIHHRLQRSMTQNSNDDHPLVPTPDYNTLGRRTPKKLYAPDSPIYSRKSPYSLIVDYETDSLERGAHAKERKSATPPSQSSETSQASPSLSSALPLEEELEIRNATYDRVEGFRKEADGKKTVPKIKYNTPFHGSMTIEVEHSPDEFDLSTDSDQFEPDTLDRKSRKNKAFFKGDIKPATYFGTEDSSQVMHSLQDMSRSSIRSVEKHRNILEDLNKVGFNNSIACEEHKPKPEFHKSVENIRGIYEEKSKVKPNEIFIKKDVSKQKPQPKPEGKILTLEYRHSKRQRQISAPIPIDKKIVPPDLIPCEMNKNTSKLSENKIQNFVKSMNSSTSHTSWAHKHDKSRTKCKYQTQVNSLEDTYDSNSVTSGSTNFTGVSDTQGNSEFESKGDVSTKNSSINKRDHKKKSLKNNDTDKSISLLEDYLSFPISNENFIDHVNRKLNAFKSDENKNNSNKSDQDFDKIEVVSTKTLSNNGSLNKNDENNRKSPKRSLQGYKDFDQAINNLPTTTKVFRAEINPSTNGMQIAMGLRDKAKKSIEIKTALKRFISIATAKIKGDKLHNNQELKRTIINEIIDNKDDGIGSLHDESAIITISKPFSSSLEKVKGSASSNVSRSNSSRMSSRETDGGYMSADSNELKTRENKRLYEKFNFSNRVNCISEEICSKLDGSESDEYEKPLNRIKLQIKDISVPIHTNTQAHKNGTVSKQNINMLSPPSRPPPPPPISKHNLNITQIHGKKMIEQLRDVINVNVYLSEEEETCGIEGYSNGGQNESSGESESEFGLDDICESGAESVETHSVFFKNIKNFYNSNNDINK</sequence>
<feature type="region of interest" description="Disordered" evidence="1">
    <location>
        <begin position="1406"/>
        <end position="1428"/>
    </location>
</feature>
<keyword evidence="2" id="KW-1133">Transmembrane helix</keyword>
<gene>
    <name evidence="4" type="primary">CSON004347</name>
</gene>
<dbReference type="Pfam" id="PF23328">
    <property type="entry name" value="Sha_B_N"/>
    <property type="match status" value="1"/>
</dbReference>
<organism evidence="4">
    <name type="scientific">Culicoides sonorensis</name>
    <name type="common">Biting midge</name>
    <dbReference type="NCBI Taxonomy" id="179676"/>
    <lineage>
        <taxon>Eukaryota</taxon>
        <taxon>Metazoa</taxon>
        <taxon>Ecdysozoa</taxon>
        <taxon>Arthropoda</taxon>
        <taxon>Hexapoda</taxon>
        <taxon>Insecta</taxon>
        <taxon>Pterygota</taxon>
        <taxon>Neoptera</taxon>
        <taxon>Endopterygota</taxon>
        <taxon>Diptera</taxon>
        <taxon>Nematocera</taxon>
        <taxon>Chironomoidea</taxon>
        <taxon>Ceratopogonidae</taxon>
        <taxon>Ceratopogoninae</taxon>
        <taxon>Culicoides</taxon>
        <taxon>Monoculicoides</taxon>
    </lineage>
</organism>
<feature type="compositionally biased region" description="Low complexity" evidence="1">
    <location>
        <begin position="1698"/>
        <end position="1709"/>
    </location>
</feature>
<dbReference type="GO" id="GO:0035317">
    <property type="term" value="P:imaginal disc-derived wing hair organization"/>
    <property type="evidence" value="ECO:0007669"/>
    <property type="project" value="TreeGrafter"/>
</dbReference>
<feature type="transmembrane region" description="Helical" evidence="2">
    <location>
        <begin position="12"/>
        <end position="30"/>
    </location>
</feature>
<proteinExistence type="predicted"/>
<feature type="compositionally biased region" description="Polar residues" evidence="1">
    <location>
        <begin position="1634"/>
        <end position="1646"/>
    </location>
</feature>
<evidence type="ECO:0000256" key="2">
    <source>
        <dbReference type="SAM" id="Phobius"/>
    </source>
</evidence>
<feature type="region of interest" description="Disordered" evidence="1">
    <location>
        <begin position="1295"/>
        <end position="1345"/>
    </location>
</feature>
<dbReference type="VEuPathDB" id="VectorBase:CSON004347"/>
<keyword evidence="2" id="KW-0812">Transmembrane</keyword>
<dbReference type="PANTHER" id="PTHR39387:SF1">
    <property type="entry name" value="SHAVENOID, ISOFORM B"/>
    <property type="match status" value="1"/>
</dbReference>
<feature type="compositionally biased region" description="Polar residues" evidence="1">
    <location>
        <begin position="705"/>
        <end position="722"/>
    </location>
</feature>
<feature type="compositionally biased region" description="Low complexity" evidence="1">
    <location>
        <begin position="680"/>
        <end position="696"/>
    </location>
</feature>
<feature type="region of interest" description="Disordered" evidence="1">
    <location>
        <begin position="944"/>
        <end position="976"/>
    </location>
</feature>
<dbReference type="PANTHER" id="PTHR39387">
    <property type="entry name" value="SHAVENOID, ISOFORM B"/>
    <property type="match status" value="1"/>
</dbReference>
<feature type="region of interest" description="Disordered" evidence="1">
    <location>
        <begin position="1541"/>
        <end position="1571"/>
    </location>
</feature>